<organism evidence="1 2">
    <name type="scientific">Undibacterium arcticum</name>
    <dbReference type="NCBI Taxonomy" id="1762892"/>
    <lineage>
        <taxon>Bacteria</taxon>
        <taxon>Pseudomonadati</taxon>
        <taxon>Pseudomonadota</taxon>
        <taxon>Betaproteobacteria</taxon>
        <taxon>Burkholderiales</taxon>
        <taxon>Oxalobacteraceae</taxon>
        <taxon>Undibacterium</taxon>
    </lineage>
</organism>
<dbReference type="Pfam" id="PF06980">
    <property type="entry name" value="DUF1302"/>
    <property type="match status" value="1"/>
</dbReference>
<keyword evidence="2" id="KW-1185">Reference proteome</keyword>
<dbReference type="RefSeq" id="WP_390328115.1">
    <property type="nucleotide sequence ID" value="NZ_JBHRTP010000003.1"/>
</dbReference>
<reference evidence="2" key="1">
    <citation type="journal article" date="2019" name="Int. J. Syst. Evol. Microbiol.">
        <title>The Global Catalogue of Microorganisms (GCM) 10K type strain sequencing project: providing services to taxonomists for standard genome sequencing and annotation.</title>
        <authorList>
            <consortium name="The Broad Institute Genomics Platform"/>
            <consortium name="The Broad Institute Genome Sequencing Center for Infectious Disease"/>
            <person name="Wu L."/>
            <person name="Ma J."/>
        </authorList>
    </citation>
    <scope>NUCLEOTIDE SEQUENCE [LARGE SCALE GENOMIC DNA]</scope>
    <source>
        <strain evidence="2">KCTC 42986</strain>
    </source>
</reference>
<name>A0ABV7EXH7_9BURK</name>
<evidence type="ECO:0000313" key="2">
    <source>
        <dbReference type="Proteomes" id="UP001595530"/>
    </source>
</evidence>
<comment type="caution">
    <text evidence="1">The sequence shown here is derived from an EMBL/GenBank/DDBJ whole genome shotgun (WGS) entry which is preliminary data.</text>
</comment>
<accession>A0ABV7EXH7</accession>
<dbReference type="EMBL" id="JBHRTP010000003">
    <property type="protein sequence ID" value="MFC3106588.1"/>
    <property type="molecule type" value="Genomic_DNA"/>
</dbReference>
<dbReference type="InterPro" id="IPR010727">
    <property type="entry name" value="DUF1302"/>
</dbReference>
<proteinExistence type="predicted"/>
<gene>
    <name evidence="1" type="ORF">ACFOFO_01200</name>
</gene>
<protein>
    <submittedName>
        <fullName evidence="1">DUF1302 family protein</fullName>
    </submittedName>
</protein>
<evidence type="ECO:0000313" key="1">
    <source>
        <dbReference type="EMBL" id="MFC3106588.1"/>
    </source>
</evidence>
<dbReference type="Proteomes" id="UP001595530">
    <property type="component" value="Unassembled WGS sequence"/>
</dbReference>
<sequence>MGTTFKYLNNLELSLAYNAYLGGADPKLRPLADRSYVTFNAKYSF</sequence>